<dbReference type="SUPFAM" id="SSF144232">
    <property type="entry name" value="HIT/MYND zinc finger-like"/>
    <property type="match status" value="1"/>
</dbReference>
<dbReference type="Proteomes" id="UP001165080">
    <property type="component" value="Unassembled WGS sequence"/>
</dbReference>
<proteinExistence type="inferred from homology"/>
<reference evidence="20 21" key="1">
    <citation type="journal article" date="2023" name="Commun. Biol.">
        <title>Reorganization of the ancestral sex-determining regions during the evolution of trioecy in Pleodorina starrii.</title>
        <authorList>
            <person name="Takahashi K."/>
            <person name="Suzuki S."/>
            <person name="Kawai-Toyooka H."/>
            <person name="Yamamoto K."/>
            <person name="Hamaji T."/>
            <person name="Ootsuki R."/>
            <person name="Yamaguchi H."/>
            <person name="Kawachi M."/>
            <person name="Higashiyama T."/>
            <person name="Nozaki H."/>
        </authorList>
    </citation>
    <scope>NUCLEOTIDE SEQUENCE [LARGE SCALE GENOMIC DNA]</scope>
    <source>
        <strain evidence="20 21">NIES-4479</strain>
    </source>
</reference>
<keyword evidence="7" id="KW-0479">Metal-binding</keyword>
<evidence type="ECO:0000256" key="18">
    <source>
        <dbReference type="SAM" id="MobiDB-lite"/>
    </source>
</evidence>
<evidence type="ECO:0000256" key="16">
    <source>
        <dbReference type="ARBA" id="ARBA00048889"/>
    </source>
</evidence>
<feature type="region of interest" description="Disordered" evidence="18">
    <location>
        <begin position="1111"/>
        <end position="1142"/>
    </location>
</feature>
<dbReference type="PANTHER" id="PTHR32523:SF8">
    <property type="entry name" value="DOLICHOL KINASE"/>
    <property type="match status" value="1"/>
</dbReference>
<dbReference type="GO" id="GO:0009507">
    <property type="term" value="C:chloroplast"/>
    <property type="evidence" value="ECO:0007669"/>
    <property type="project" value="UniProtKB-SubCell"/>
</dbReference>
<dbReference type="EMBL" id="BRXU01000007">
    <property type="protein sequence ID" value="GLC53177.1"/>
    <property type="molecule type" value="Genomic_DNA"/>
</dbReference>
<feature type="compositionally biased region" description="Low complexity" evidence="18">
    <location>
        <begin position="1123"/>
        <end position="1134"/>
    </location>
</feature>
<evidence type="ECO:0000256" key="14">
    <source>
        <dbReference type="ARBA" id="ARBA00024015"/>
    </source>
</evidence>
<keyword evidence="10" id="KW-0862">Zinc</keyword>
<evidence type="ECO:0000256" key="3">
    <source>
        <dbReference type="ARBA" id="ARBA00022528"/>
    </source>
</evidence>
<feature type="region of interest" description="Disordered" evidence="18">
    <location>
        <begin position="755"/>
        <end position="794"/>
    </location>
</feature>
<name>A0A9W6BJ77_9CHLO</name>
<organism evidence="20 21">
    <name type="scientific">Pleodorina starrii</name>
    <dbReference type="NCBI Taxonomy" id="330485"/>
    <lineage>
        <taxon>Eukaryota</taxon>
        <taxon>Viridiplantae</taxon>
        <taxon>Chlorophyta</taxon>
        <taxon>core chlorophytes</taxon>
        <taxon>Chlorophyceae</taxon>
        <taxon>CS clade</taxon>
        <taxon>Chlamydomonadales</taxon>
        <taxon>Volvocaceae</taxon>
        <taxon>Pleodorina</taxon>
    </lineage>
</organism>
<keyword evidence="12" id="KW-1133">Transmembrane helix</keyword>
<dbReference type="Pfam" id="PF01753">
    <property type="entry name" value="zf-MYND"/>
    <property type="match status" value="2"/>
</dbReference>
<dbReference type="OrthoDB" id="538912at2759"/>
<evidence type="ECO:0000256" key="1">
    <source>
        <dbReference type="ARBA" id="ARBA00004508"/>
    </source>
</evidence>
<dbReference type="EC" id="2.7.1.182" evidence="15"/>
<protein>
    <recommendedName>
        <fullName evidence="15">phytol kinase</fullName>
        <ecNumber evidence="15">2.7.1.182</ecNumber>
    </recommendedName>
</protein>
<keyword evidence="21" id="KW-1185">Reference proteome</keyword>
<evidence type="ECO:0000256" key="6">
    <source>
        <dbReference type="ARBA" id="ARBA00022692"/>
    </source>
</evidence>
<comment type="pathway">
    <text evidence="14">Cofactor biosynthesis; tocopherol biosynthesis.</text>
</comment>
<keyword evidence="4" id="KW-0934">Plastid</keyword>
<evidence type="ECO:0000256" key="8">
    <source>
        <dbReference type="ARBA" id="ARBA00022771"/>
    </source>
</evidence>
<keyword evidence="13" id="KW-0472">Membrane</keyword>
<evidence type="ECO:0000256" key="9">
    <source>
        <dbReference type="ARBA" id="ARBA00022777"/>
    </source>
</evidence>
<evidence type="ECO:0000256" key="17">
    <source>
        <dbReference type="PROSITE-ProRule" id="PRU00134"/>
    </source>
</evidence>
<feature type="compositionally biased region" description="Pro residues" evidence="18">
    <location>
        <begin position="1055"/>
        <end position="1064"/>
    </location>
</feature>
<evidence type="ECO:0000259" key="19">
    <source>
        <dbReference type="PROSITE" id="PS50865"/>
    </source>
</evidence>
<evidence type="ECO:0000256" key="7">
    <source>
        <dbReference type="ARBA" id="ARBA00022723"/>
    </source>
</evidence>
<feature type="domain" description="MYND-type" evidence="19">
    <location>
        <begin position="1246"/>
        <end position="1288"/>
    </location>
</feature>
<keyword evidence="5" id="KW-0808">Transferase</keyword>
<feature type="region of interest" description="Disordered" evidence="18">
    <location>
        <begin position="1040"/>
        <end position="1078"/>
    </location>
</feature>
<keyword evidence="6" id="KW-0812">Transmembrane</keyword>
<comment type="subcellular location">
    <subcellularLocation>
        <location evidence="1">Plastid</location>
        <location evidence="1">Chloroplast membrane</location>
        <topology evidence="1">Multi-pass membrane protein</topology>
    </subcellularLocation>
</comment>
<evidence type="ECO:0000256" key="10">
    <source>
        <dbReference type="ARBA" id="ARBA00022833"/>
    </source>
</evidence>
<dbReference type="GO" id="GO:0008270">
    <property type="term" value="F:zinc ion binding"/>
    <property type="evidence" value="ECO:0007669"/>
    <property type="project" value="UniProtKB-KW"/>
</dbReference>
<dbReference type="PROSITE" id="PS50865">
    <property type="entry name" value="ZF_MYND_2"/>
    <property type="match status" value="2"/>
</dbReference>
<gene>
    <name evidence="20" type="primary">PLEST008800</name>
    <name evidence="20" type="ORF">PLESTB_000716500</name>
</gene>
<keyword evidence="3" id="KW-0150">Chloroplast</keyword>
<keyword evidence="9" id="KW-0418">Kinase</keyword>
<keyword evidence="11" id="KW-0809">Transit peptide</keyword>
<evidence type="ECO:0000256" key="2">
    <source>
        <dbReference type="ARBA" id="ARBA00010794"/>
    </source>
</evidence>
<dbReference type="GO" id="GO:0016020">
    <property type="term" value="C:membrane"/>
    <property type="evidence" value="ECO:0007669"/>
    <property type="project" value="UniProtKB-SubCell"/>
</dbReference>
<dbReference type="PANTHER" id="PTHR32523">
    <property type="entry name" value="PHYTOL KINASE 1, CHLOROPLASTIC"/>
    <property type="match status" value="1"/>
</dbReference>
<dbReference type="InterPro" id="IPR002893">
    <property type="entry name" value="Znf_MYND"/>
</dbReference>
<sequence length="1298" mass="134521">MRRQARDTTTHASPAGHVDWAAAASGSRPSYIAKLAALIHAILECAGQGPDGLARLSKPQLKEFTALVDSLDGHQGVDIAAAMEMKLWNRVLKLHGVAVRQLVQLTASSSVSKVIRVEILLGCILFLFIKTNALKTGSSLGSQLAVRLIRQDMFYNYACLLKAWTGLPGSDIVPKLRLMAQFSLIFSSIAQLTVSNQPLTPTDHTGTALYEECLGGLSRSSFLEHASKALLTALEAAADPRLPMDQARNIRLGVMETCGCIVSALHGIAGKQGMLDSAWARLEALGNEPPEANVARQLLLRVRGVLSLPWLQFLLGREIVASRLRITGGAGPRFGLLEVMLPELINSSASSPSQALTDRLLSRLGAAALVWHLVIPEGPQPQAEGLPFRPTHVFDMVVAALLCTVDPSIHVEHLPGGSQLTLVEPAMLLVRLTMRMKAKNLVARLGQLWQVLAALLVRPGVRLQYSDHRPLQLVGGLLRLDLQHGRLREAAIAAAAAAAALDGDPAAGQADGAAGAAAEHGCPFNLRCALGAGLLPALERLLRSWGRDDPATKSETSCLCAVNHLLRWPGVWPAVLAHGPVRDAASIIVSLRHMVEVFKERGFETMSRAGNNEPNEHQDAEVLVTAYMVALLEQLAVVLLLPYSGVDGPLALNDALEAGGVPVSVDALAQLGGRPDAGTPAAGQQQALAIFAVSQWLPIAVWLARVMDTWFSVAMGKAALRWVLEAALQCLAARDLSELELAEAQGAEVQGAEVQAQAQEAALSGDGEADSGGEASSSGSAGASSSTQPAARRPCGPGAVAYVAWVTFLMVAVDMLAWIHKYFGQLQELDESDAAQQEAAGGQEVAGEGGAQADGGDAVAGLNPGALLLAVLDVLEVLTLAVPRSVQMFITVTVKDSPPAPAAAAAVADTAAGAAGAASAAAQVASLAAETVQAAPTAAASTKAAGDTATAAARAVLVDAAATRADAEAAKAADTATAAAPAAEAEASTAVPLSAGAGVGAGGAAARPAEAADTAAPGSADVINSASSSADGATAAVAGAKAEAVVRSQKRQSEPPTPPRPDQPQPDSADSSSERPKLDRDIRLDGWLRSLLVSQNRQELLSVFEAWADRKSRSGGSGGEQEGCGSAAAASAPGTSPEQETPQLAALRAVVAAKHGLEHRPKLPSPYAAAAKVEAAGIKLCGNPSCCNLEGPSAAALSELKICALCRTVSYCSDKCQSLHWDRQHGAECPGAAQQPRSMFCDNPACTEPGAAKVTAMCGRKTCRCKSVSYCSGTCQLDHWRSTHSAECAEWAARKQAK</sequence>
<feature type="compositionally biased region" description="Low complexity" evidence="18">
    <location>
        <begin position="755"/>
        <end position="786"/>
    </location>
</feature>
<evidence type="ECO:0000313" key="21">
    <source>
        <dbReference type="Proteomes" id="UP001165080"/>
    </source>
</evidence>
<dbReference type="InterPro" id="IPR039606">
    <property type="entry name" value="Phytol/farnesol_kinase"/>
</dbReference>
<dbReference type="GO" id="GO:0010276">
    <property type="term" value="F:phytol kinase activity"/>
    <property type="evidence" value="ECO:0007669"/>
    <property type="project" value="UniProtKB-EC"/>
</dbReference>
<evidence type="ECO:0000256" key="5">
    <source>
        <dbReference type="ARBA" id="ARBA00022679"/>
    </source>
</evidence>
<evidence type="ECO:0000256" key="15">
    <source>
        <dbReference type="ARBA" id="ARBA00039024"/>
    </source>
</evidence>
<comment type="catalytic activity">
    <reaction evidence="16">
        <text>phytol + CTP = phytyl phosphate + CDP + H(+)</text>
        <dbReference type="Rhea" id="RHEA:38055"/>
        <dbReference type="ChEBI" id="CHEBI:15378"/>
        <dbReference type="ChEBI" id="CHEBI:17327"/>
        <dbReference type="ChEBI" id="CHEBI:37563"/>
        <dbReference type="ChEBI" id="CHEBI:58069"/>
        <dbReference type="ChEBI" id="CHEBI:75483"/>
        <dbReference type="EC" id="2.7.1.182"/>
    </reaction>
</comment>
<feature type="domain" description="MYND-type" evidence="19">
    <location>
        <begin position="1187"/>
        <end position="1229"/>
    </location>
</feature>
<evidence type="ECO:0000256" key="4">
    <source>
        <dbReference type="ARBA" id="ARBA00022640"/>
    </source>
</evidence>
<keyword evidence="8 17" id="KW-0863">Zinc-finger</keyword>
<dbReference type="Gene3D" id="6.10.140.2220">
    <property type="match status" value="1"/>
</dbReference>
<comment type="caution">
    <text evidence="20">The sequence shown here is derived from an EMBL/GenBank/DDBJ whole genome shotgun (WGS) entry which is preliminary data.</text>
</comment>
<evidence type="ECO:0000256" key="11">
    <source>
        <dbReference type="ARBA" id="ARBA00022946"/>
    </source>
</evidence>
<accession>A0A9W6BJ77</accession>
<evidence type="ECO:0000256" key="13">
    <source>
        <dbReference type="ARBA" id="ARBA00023136"/>
    </source>
</evidence>
<comment type="similarity">
    <text evidence="2">Belongs to the polyprenol kinase family.</text>
</comment>
<evidence type="ECO:0000313" key="20">
    <source>
        <dbReference type="EMBL" id="GLC53177.1"/>
    </source>
</evidence>
<evidence type="ECO:0000256" key="12">
    <source>
        <dbReference type="ARBA" id="ARBA00022989"/>
    </source>
</evidence>